<evidence type="ECO:0000256" key="1">
    <source>
        <dbReference type="SAM" id="Phobius"/>
    </source>
</evidence>
<keyword evidence="1" id="KW-0812">Transmembrane</keyword>
<protein>
    <submittedName>
        <fullName evidence="2">Uncharacterized protein</fullName>
    </submittedName>
</protein>
<reference evidence="2" key="1">
    <citation type="submission" date="2018-05" db="EMBL/GenBank/DDBJ databases">
        <authorList>
            <person name="Lanie J.A."/>
            <person name="Ng W.-L."/>
            <person name="Kazmierczak K.M."/>
            <person name="Andrzejewski T.M."/>
            <person name="Davidsen T.M."/>
            <person name="Wayne K.J."/>
            <person name="Tettelin H."/>
            <person name="Glass J.I."/>
            <person name="Rusch D."/>
            <person name="Podicherti R."/>
            <person name="Tsui H.-C.T."/>
            <person name="Winkler M.E."/>
        </authorList>
    </citation>
    <scope>NUCLEOTIDE SEQUENCE</scope>
</reference>
<keyword evidence="1" id="KW-1133">Transmembrane helix</keyword>
<proteinExistence type="predicted"/>
<sequence>VGGAVVMVILLVVVMPVGILLSGAVAAALLGGLLKRDVDDTHQGSELLDLSESNPWAGNGAGE</sequence>
<accession>A0A381TA94</accession>
<dbReference type="EMBL" id="UINC01004184">
    <property type="protein sequence ID" value="SVA12441.1"/>
    <property type="molecule type" value="Genomic_DNA"/>
</dbReference>
<gene>
    <name evidence="2" type="ORF">METZ01_LOCUS65295</name>
</gene>
<name>A0A381TA94_9ZZZZ</name>
<dbReference type="AlphaFoldDB" id="A0A381TA94"/>
<keyword evidence="1" id="KW-0472">Membrane</keyword>
<feature type="transmembrane region" description="Helical" evidence="1">
    <location>
        <begin position="6"/>
        <end position="34"/>
    </location>
</feature>
<organism evidence="2">
    <name type="scientific">marine metagenome</name>
    <dbReference type="NCBI Taxonomy" id="408172"/>
    <lineage>
        <taxon>unclassified sequences</taxon>
        <taxon>metagenomes</taxon>
        <taxon>ecological metagenomes</taxon>
    </lineage>
</organism>
<evidence type="ECO:0000313" key="2">
    <source>
        <dbReference type="EMBL" id="SVA12441.1"/>
    </source>
</evidence>
<feature type="non-terminal residue" evidence="2">
    <location>
        <position position="1"/>
    </location>
</feature>